<keyword evidence="3" id="KW-0342">GTP-binding</keyword>
<dbReference type="GO" id="GO:0005525">
    <property type="term" value="F:GTP binding"/>
    <property type="evidence" value="ECO:0007669"/>
    <property type="project" value="UniProtKB-KW"/>
</dbReference>
<evidence type="ECO:0000259" key="6">
    <source>
        <dbReference type="PROSITE" id="PS51720"/>
    </source>
</evidence>
<dbReference type="SUPFAM" id="SSF52540">
    <property type="entry name" value="P-loop containing nucleoside triphosphate hydrolases"/>
    <property type="match status" value="1"/>
</dbReference>
<feature type="domain" description="AIG1-type G" evidence="6">
    <location>
        <begin position="40"/>
        <end position="239"/>
    </location>
</feature>
<evidence type="ECO:0000256" key="5">
    <source>
        <dbReference type="SAM" id="Phobius"/>
    </source>
</evidence>
<dbReference type="FunFam" id="3.40.50.300:FF:000366">
    <property type="entry name" value="GTPase, IMAP family member 2"/>
    <property type="match status" value="1"/>
</dbReference>
<dbReference type="PROSITE" id="PS51720">
    <property type="entry name" value="G_AIG1"/>
    <property type="match status" value="1"/>
</dbReference>
<protein>
    <recommendedName>
        <fullName evidence="6">AIG1-type G domain-containing protein</fullName>
    </recommendedName>
</protein>
<dbReference type="Proteomes" id="UP001501920">
    <property type="component" value="Chromosome 12"/>
</dbReference>
<name>A0A3B4E8B0_PYGNA</name>
<comment type="similarity">
    <text evidence="1">Belongs to the TRAFAC class TrmE-Era-EngA-EngB-Septin-like GTPase superfamily. AIG1/Toc34/Toc159-like paraseptin GTPase family. IAN subfamily.</text>
</comment>
<dbReference type="InterPro" id="IPR027417">
    <property type="entry name" value="P-loop_NTPase"/>
</dbReference>
<sequence>MKMKKKTGDRAPLLGFKTGVSPPSSPVPYETHELRPISSESDVRIVLVGKTGAGKSATGNTILGRKSFFEEEASPVSITKECKSGSTNHDSRKICVVDTPGLFGSFNPEDMEKQIKDCVHMSLPGPHAFLLVIKIGRFTEEEKKAVEWIQENFGEDASLFTIVLFTHVDQLKGKPLEKYIKESRDLLKLIDRCGGRYHGFSNDSKENQDQVPQLLKKIDAMVERNGGSHYTNEMFLKAQEEERRKNNGKWKEALLGAGTAAGVGGVVAGGVALGVTGAVALPVVGVVAGGTLIVGTAAKFIYDKVKKSTE</sequence>
<dbReference type="InterPro" id="IPR045058">
    <property type="entry name" value="GIMA/IAN/Toc"/>
</dbReference>
<reference evidence="7 8" key="1">
    <citation type="submission" date="2020-10" db="EMBL/GenBank/DDBJ databases">
        <title>Pygocentrus nattereri (red-bellied piranha) genome, fPygNat1, primary haplotype.</title>
        <authorList>
            <person name="Myers G."/>
            <person name="Meyer A."/>
            <person name="Karagic N."/>
            <person name="Pippel M."/>
            <person name="Winkler S."/>
            <person name="Tracey A."/>
            <person name="Wood J."/>
            <person name="Formenti G."/>
            <person name="Howe K."/>
            <person name="Fedrigo O."/>
            <person name="Jarvis E.D."/>
        </authorList>
    </citation>
    <scope>NUCLEOTIDE SEQUENCE [LARGE SCALE GENOMIC DNA]</scope>
</reference>
<dbReference type="AlphaFoldDB" id="A0A3B4E8B0"/>
<organism evidence="7 8">
    <name type="scientific">Pygocentrus nattereri</name>
    <name type="common">Red-bellied piranha</name>
    <dbReference type="NCBI Taxonomy" id="42514"/>
    <lineage>
        <taxon>Eukaryota</taxon>
        <taxon>Metazoa</taxon>
        <taxon>Chordata</taxon>
        <taxon>Craniata</taxon>
        <taxon>Vertebrata</taxon>
        <taxon>Euteleostomi</taxon>
        <taxon>Actinopterygii</taxon>
        <taxon>Neopterygii</taxon>
        <taxon>Teleostei</taxon>
        <taxon>Ostariophysi</taxon>
        <taxon>Characiformes</taxon>
        <taxon>Characoidei</taxon>
        <taxon>Pygocentrus</taxon>
    </lineage>
</organism>
<dbReference type="Pfam" id="PF04548">
    <property type="entry name" value="AIG1"/>
    <property type="match status" value="1"/>
</dbReference>
<reference evidence="7" key="3">
    <citation type="submission" date="2025-09" db="UniProtKB">
        <authorList>
            <consortium name="Ensembl"/>
        </authorList>
    </citation>
    <scope>IDENTIFICATION</scope>
</reference>
<keyword evidence="2" id="KW-0547">Nucleotide-binding</keyword>
<dbReference type="InterPro" id="IPR006703">
    <property type="entry name" value="G_AIG1"/>
</dbReference>
<evidence type="ECO:0000256" key="3">
    <source>
        <dbReference type="ARBA" id="ARBA00023134"/>
    </source>
</evidence>
<keyword evidence="5" id="KW-1133">Transmembrane helix</keyword>
<accession>A0A3B4E8B0</accession>
<dbReference type="Gene3D" id="3.40.50.300">
    <property type="entry name" value="P-loop containing nucleotide triphosphate hydrolases"/>
    <property type="match status" value="1"/>
</dbReference>
<evidence type="ECO:0000256" key="2">
    <source>
        <dbReference type="ARBA" id="ARBA00022741"/>
    </source>
</evidence>
<dbReference type="PANTHER" id="PTHR10903">
    <property type="entry name" value="GTPASE, IMAP FAMILY MEMBER-RELATED"/>
    <property type="match status" value="1"/>
</dbReference>
<dbReference type="GeneID" id="108416174"/>
<dbReference type="STRING" id="42514.ENSPNAP00000031494"/>
<evidence type="ECO:0000313" key="8">
    <source>
        <dbReference type="Proteomes" id="UP001501920"/>
    </source>
</evidence>
<evidence type="ECO:0000256" key="1">
    <source>
        <dbReference type="ARBA" id="ARBA00008535"/>
    </source>
</evidence>
<dbReference type="RefSeq" id="XP_017544696.1">
    <property type="nucleotide sequence ID" value="XM_017689207.1"/>
</dbReference>
<dbReference type="OMA" id="VSITKEC"/>
<feature type="transmembrane region" description="Helical" evidence="5">
    <location>
        <begin position="253"/>
        <end position="273"/>
    </location>
</feature>
<reference evidence="7" key="2">
    <citation type="submission" date="2025-08" db="UniProtKB">
        <authorList>
            <consortium name="Ensembl"/>
        </authorList>
    </citation>
    <scope>IDENTIFICATION</scope>
</reference>
<dbReference type="GeneTree" id="ENSGT01140000282522"/>
<evidence type="ECO:0000256" key="4">
    <source>
        <dbReference type="SAM" id="MobiDB-lite"/>
    </source>
</evidence>
<dbReference type="Ensembl" id="ENSPNAT00000036772.2">
    <property type="protein sequence ID" value="ENSPNAP00000031494.2"/>
    <property type="gene ID" value="ENSPNAG00000018880.2"/>
</dbReference>
<keyword evidence="5" id="KW-0472">Membrane</keyword>
<evidence type="ECO:0000313" key="7">
    <source>
        <dbReference type="Ensembl" id="ENSPNAP00000031494.2"/>
    </source>
</evidence>
<feature type="transmembrane region" description="Helical" evidence="5">
    <location>
        <begin position="279"/>
        <end position="302"/>
    </location>
</feature>
<feature type="region of interest" description="Disordered" evidence="4">
    <location>
        <begin position="1"/>
        <end position="30"/>
    </location>
</feature>
<proteinExistence type="inferred from homology"/>
<dbReference type="CDD" id="cd01852">
    <property type="entry name" value="AIG1"/>
    <property type="match status" value="1"/>
</dbReference>
<keyword evidence="8" id="KW-1185">Reference proteome</keyword>
<keyword evidence="5" id="KW-0812">Transmembrane</keyword>
<dbReference type="PANTHER" id="PTHR10903:SF112">
    <property type="entry name" value="SI:CH211-113E8.5"/>
    <property type="match status" value="1"/>
</dbReference>